<evidence type="ECO:0000259" key="12">
    <source>
        <dbReference type="Pfam" id="PF16916"/>
    </source>
</evidence>
<dbReference type="InParanoid" id="A0A423PGW5"/>
<feature type="transmembrane region" description="Helical" evidence="10">
    <location>
        <begin position="113"/>
        <end position="132"/>
    </location>
</feature>
<evidence type="ECO:0000313" key="14">
    <source>
        <dbReference type="Proteomes" id="UP000285310"/>
    </source>
</evidence>
<name>A0A423PGW5_9GAMM</name>
<dbReference type="PANTHER" id="PTHR11562">
    <property type="entry name" value="CATION EFFLUX PROTEIN/ ZINC TRANSPORTER"/>
    <property type="match status" value="1"/>
</dbReference>
<keyword evidence="6 10" id="KW-1133">Transmembrane helix</keyword>
<feature type="region of interest" description="Disordered" evidence="9">
    <location>
        <begin position="1"/>
        <end position="23"/>
    </location>
</feature>
<dbReference type="SUPFAM" id="SSF161111">
    <property type="entry name" value="Cation efflux protein transmembrane domain-like"/>
    <property type="match status" value="1"/>
</dbReference>
<reference evidence="13 14" key="1">
    <citation type="submission" date="2013-10" db="EMBL/GenBank/DDBJ databases">
        <title>Salinisphaera japonica YTM-1 Genome Sequencing.</title>
        <authorList>
            <person name="Lai Q."/>
            <person name="Li C."/>
            <person name="Shao Z."/>
        </authorList>
    </citation>
    <scope>NUCLEOTIDE SEQUENCE [LARGE SCALE GENOMIC DNA]</scope>
    <source>
        <strain evidence="13 14">YTM-1</strain>
    </source>
</reference>
<dbReference type="InterPro" id="IPR036837">
    <property type="entry name" value="Cation_efflux_CTD_sf"/>
</dbReference>
<keyword evidence="5" id="KW-0862">Zinc</keyword>
<dbReference type="NCBIfam" id="TIGR01297">
    <property type="entry name" value="CDF"/>
    <property type="match status" value="1"/>
</dbReference>
<dbReference type="Proteomes" id="UP000285310">
    <property type="component" value="Unassembled WGS sequence"/>
</dbReference>
<keyword evidence="5" id="KW-0864">Zinc transport</keyword>
<evidence type="ECO:0000256" key="10">
    <source>
        <dbReference type="SAM" id="Phobius"/>
    </source>
</evidence>
<protein>
    <submittedName>
        <fullName evidence="13">Cation transporter</fullName>
    </submittedName>
</protein>
<feature type="transmembrane region" description="Helical" evidence="10">
    <location>
        <begin position="177"/>
        <end position="202"/>
    </location>
</feature>
<evidence type="ECO:0000256" key="1">
    <source>
        <dbReference type="ARBA" id="ARBA00004141"/>
    </source>
</evidence>
<keyword evidence="8 10" id="KW-0472">Membrane</keyword>
<feature type="domain" description="Cation efflux protein transmembrane" evidence="11">
    <location>
        <begin position="44"/>
        <end position="233"/>
    </location>
</feature>
<evidence type="ECO:0000256" key="6">
    <source>
        <dbReference type="ARBA" id="ARBA00022989"/>
    </source>
</evidence>
<comment type="subcellular location">
    <subcellularLocation>
        <location evidence="1">Membrane</location>
        <topology evidence="1">Multi-pass membrane protein</topology>
    </subcellularLocation>
</comment>
<keyword evidence="7" id="KW-0406">Ion transport</keyword>
<dbReference type="EMBL" id="AYKG01000056">
    <property type="protein sequence ID" value="ROO24837.1"/>
    <property type="molecule type" value="Genomic_DNA"/>
</dbReference>
<evidence type="ECO:0000256" key="2">
    <source>
        <dbReference type="ARBA" id="ARBA00008873"/>
    </source>
</evidence>
<proteinExistence type="inferred from homology"/>
<dbReference type="Pfam" id="PF01545">
    <property type="entry name" value="Cation_efflux"/>
    <property type="match status" value="1"/>
</dbReference>
<dbReference type="InterPro" id="IPR027470">
    <property type="entry name" value="Cation_efflux_CTD"/>
</dbReference>
<dbReference type="PANTHER" id="PTHR11562:SF17">
    <property type="entry name" value="RE54080P-RELATED"/>
    <property type="match status" value="1"/>
</dbReference>
<evidence type="ECO:0000256" key="3">
    <source>
        <dbReference type="ARBA" id="ARBA00022448"/>
    </source>
</evidence>
<dbReference type="InterPro" id="IPR002524">
    <property type="entry name" value="Cation_efflux"/>
</dbReference>
<accession>A0A423PGW5</accession>
<dbReference type="Pfam" id="PF16916">
    <property type="entry name" value="ZT_dimer"/>
    <property type="match status" value="1"/>
</dbReference>
<evidence type="ECO:0000256" key="4">
    <source>
        <dbReference type="ARBA" id="ARBA00022692"/>
    </source>
</evidence>
<dbReference type="SUPFAM" id="SSF160240">
    <property type="entry name" value="Cation efflux protein cytoplasmic domain-like"/>
    <property type="match status" value="1"/>
</dbReference>
<evidence type="ECO:0000313" key="13">
    <source>
        <dbReference type="EMBL" id="ROO24837.1"/>
    </source>
</evidence>
<comment type="similarity">
    <text evidence="2">Belongs to the cation diffusion facilitator (CDF) transporter (TC 2.A.4) family. SLC30A subfamily.</text>
</comment>
<evidence type="ECO:0000259" key="11">
    <source>
        <dbReference type="Pfam" id="PF01545"/>
    </source>
</evidence>
<feature type="compositionally biased region" description="Basic and acidic residues" evidence="9">
    <location>
        <begin position="10"/>
        <end position="23"/>
    </location>
</feature>
<dbReference type="InterPro" id="IPR050681">
    <property type="entry name" value="CDF/SLC30A"/>
</dbReference>
<evidence type="ECO:0000256" key="9">
    <source>
        <dbReference type="SAM" id="MobiDB-lite"/>
    </source>
</evidence>
<feature type="transmembrane region" description="Helical" evidence="10">
    <location>
        <begin position="75"/>
        <end position="93"/>
    </location>
</feature>
<dbReference type="GO" id="GO:0005385">
    <property type="term" value="F:zinc ion transmembrane transporter activity"/>
    <property type="evidence" value="ECO:0007669"/>
    <property type="project" value="TreeGrafter"/>
</dbReference>
<dbReference type="InterPro" id="IPR058533">
    <property type="entry name" value="Cation_efflux_TM"/>
</dbReference>
<keyword evidence="3" id="KW-0813">Transport</keyword>
<gene>
    <name evidence="13" type="ORF">SAJA_13615</name>
</gene>
<feature type="transmembrane region" description="Helical" evidence="10">
    <location>
        <begin position="208"/>
        <end position="225"/>
    </location>
</feature>
<dbReference type="Gene3D" id="1.20.1510.10">
    <property type="entry name" value="Cation efflux protein transmembrane domain"/>
    <property type="match status" value="1"/>
</dbReference>
<dbReference type="OrthoDB" id="9809646at2"/>
<evidence type="ECO:0000256" key="8">
    <source>
        <dbReference type="ARBA" id="ARBA00023136"/>
    </source>
</evidence>
<keyword evidence="4 10" id="KW-0812">Transmembrane</keyword>
<feature type="domain" description="Cation efflux protein cytoplasmic" evidence="12">
    <location>
        <begin position="237"/>
        <end position="310"/>
    </location>
</feature>
<feature type="transmembrane region" description="Helical" evidence="10">
    <location>
        <begin position="43"/>
        <end position="63"/>
    </location>
</feature>
<evidence type="ECO:0000256" key="5">
    <source>
        <dbReference type="ARBA" id="ARBA00022906"/>
    </source>
</evidence>
<keyword evidence="14" id="KW-1185">Reference proteome</keyword>
<feature type="transmembrane region" description="Helical" evidence="10">
    <location>
        <begin position="144"/>
        <end position="165"/>
    </location>
</feature>
<dbReference type="AlphaFoldDB" id="A0A423PGW5"/>
<dbReference type="FunCoup" id="A0A423PGW5">
    <property type="interactions" value="251"/>
</dbReference>
<organism evidence="13 14">
    <name type="scientific">Salinisphaera japonica YTM-1</name>
    <dbReference type="NCBI Taxonomy" id="1209778"/>
    <lineage>
        <taxon>Bacteria</taxon>
        <taxon>Pseudomonadati</taxon>
        <taxon>Pseudomonadota</taxon>
        <taxon>Gammaproteobacteria</taxon>
        <taxon>Salinisphaerales</taxon>
        <taxon>Salinisphaeraceae</taxon>
        <taxon>Salinisphaera</taxon>
    </lineage>
</organism>
<dbReference type="RefSeq" id="WP_123659169.1">
    <property type="nucleotide sequence ID" value="NZ_AYKG01000056.1"/>
</dbReference>
<sequence length="329" mass="34497">MSSNHAHHHADHDHDHDHDHGGHCGHDHGGLGGHHHHGSGKTLVFSLCFTLAFAVVELFGGWFSGSLALISDAGHMFTDSSSLAIGAVAAWLAQRPASRVHSFGLQRAEVLGALINAVLMIVVVIAIAASAIQRLFNPAPVTGGVVLVIAGLGLLVNLVIGFILLRGEQTMNVRGALLHVLGDLAGSVAAMVAGIVIMITGWTPIDPILSLFVSGLIALSAWPLLRDVLHVLMEGVPRDVNAGEVSRALSAIEGVRSVHDLHIWTLSSSQRALAAHVEIGQLAEWTAILPKLEAVLAERFSISHTTLQPENRATARACVADGDCGATTA</sequence>
<comment type="caution">
    <text evidence="13">The sequence shown here is derived from an EMBL/GenBank/DDBJ whole genome shotgun (WGS) entry which is preliminary data.</text>
</comment>
<dbReference type="GO" id="GO:0005886">
    <property type="term" value="C:plasma membrane"/>
    <property type="evidence" value="ECO:0007669"/>
    <property type="project" value="TreeGrafter"/>
</dbReference>
<evidence type="ECO:0000256" key="7">
    <source>
        <dbReference type="ARBA" id="ARBA00023065"/>
    </source>
</evidence>
<dbReference type="InterPro" id="IPR027469">
    <property type="entry name" value="Cation_efflux_TMD_sf"/>
</dbReference>